<dbReference type="FunFam" id="3.20.20.80:FF:000158">
    <property type="entry name" value="Exported alpha-L-fucosidase"/>
    <property type="match status" value="1"/>
</dbReference>
<dbReference type="InterPro" id="IPR017853">
    <property type="entry name" value="GH"/>
</dbReference>
<dbReference type="EC" id="3.2.1.51" evidence="3"/>
<dbReference type="InterPro" id="IPR016286">
    <property type="entry name" value="FUC_metazoa-typ"/>
</dbReference>
<evidence type="ECO:0000256" key="6">
    <source>
        <dbReference type="ARBA" id="ARBA00023295"/>
    </source>
</evidence>
<dbReference type="InterPro" id="IPR057739">
    <property type="entry name" value="Glyco_hydro_29_N"/>
</dbReference>
<organism evidence="9 10">
    <name type="scientific">Paenibacillus endophyticus</name>
    <dbReference type="NCBI Taxonomy" id="1294268"/>
    <lineage>
        <taxon>Bacteria</taxon>
        <taxon>Bacillati</taxon>
        <taxon>Bacillota</taxon>
        <taxon>Bacilli</taxon>
        <taxon>Bacillales</taxon>
        <taxon>Paenibacillaceae</taxon>
        <taxon>Paenibacillus</taxon>
    </lineage>
</organism>
<dbReference type="RefSeq" id="WP_183567446.1">
    <property type="nucleotide sequence ID" value="NZ_CBCSLB010000016.1"/>
</dbReference>
<dbReference type="SUPFAM" id="SSF51445">
    <property type="entry name" value="(Trans)glycosidases"/>
    <property type="match status" value="1"/>
</dbReference>
<evidence type="ECO:0000256" key="2">
    <source>
        <dbReference type="ARBA" id="ARBA00007951"/>
    </source>
</evidence>
<dbReference type="Proteomes" id="UP000518605">
    <property type="component" value="Unassembled WGS sequence"/>
</dbReference>
<keyword evidence="6 9" id="KW-0326">Glycosidase</keyword>
<protein>
    <recommendedName>
        <fullName evidence="3">alpha-L-fucosidase</fullName>
        <ecNumber evidence="3">3.2.1.51</ecNumber>
    </recommendedName>
</protein>
<dbReference type="PRINTS" id="PR00741">
    <property type="entry name" value="GLHYDRLASE29"/>
</dbReference>
<keyword evidence="5 9" id="KW-0378">Hydrolase</keyword>
<gene>
    <name evidence="9" type="ORF">FHS16_004363</name>
</gene>
<evidence type="ECO:0000259" key="8">
    <source>
        <dbReference type="Pfam" id="PF16757"/>
    </source>
</evidence>
<keyword evidence="4" id="KW-0732">Signal</keyword>
<dbReference type="PANTHER" id="PTHR10030:SF37">
    <property type="entry name" value="ALPHA-L-FUCOSIDASE-RELATED"/>
    <property type="match status" value="1"/>
</dbReference>
<dbReference type="GO" id="GO:0016139">
    <property type="term" value="P:glycoside catabolic process"/>
    <property type="evidence" value="ECO:0007669"/>
    <property type="project" value="TreeGrafter"/>
</dbReference>
<dbReference type="PANTHER" id="PTHR10030">
    <property type="entry name" value="ALPHA-L-FUCOSIDASE"/>
    <property type="match status" value="1"/>
</dbReference>
<comment type="caution">
    <text evidence="9">The sequence shown here is derived from an EMBL/GenBank/DDBJ whole genome shotgun (WGS) entry which is preliminary data.</text>
</comment>
<dbReference type="Gene3D" id="3.20.20.80">
    <property type="entry name" value="Glycosidases"/>
    <property type="match status" value="1"/>
</dbReference>
<dbReference type="InterPro" id="IPR031919">
    <property type="entry name" value="Fucosidase_C"/>
</dbReference>
<dbReference type="GO" id="GO:0006004">
    <property type="term" value="P:fucose metabolic process"/>
    <property type="evidence" value="ECO:0007669"/>
    <property type="project" value="InterPro"/>
</dbReference>
<dbReference type="Gene3D" id="2.60.40.1180">
    <property type="entry name" value="Golgi alpha-mannosidase II"/>
    <property type="match status" value="1"/>
</dbReference>
<dbReference type="InterPro" id="IPR000933">
    <property type="entry name" value="Glyco_hydro_29"/>
</dbReference>
<comment type="function">
    <text evidence="1">Alpha-L-fucosidase is responsible for hydrolyzing the alpha-1,6-linked fucose joined to the reducing-end N-acetylglucosamine of the carbohydrate moieties of glycoproteins.</text>
</comment>
<sequence>MDKHAYLIAIEAVIAKGKFKDNWQSLSEYEVPAWYKRAKFGIFIHWGVYSVPAFKNEWYPRNMYIQGSDEYKHHIETYGQHKDFGYKDFIPMFKAERFDAAEWAELFLQSGAKYVMPVAEHHDGFQMYKSEVSSFNAYEMGPQRDVLGELKEAFEKRRMTFCVSSHRAEHWFFLSHGKEFESDVKEPLVCGDFYWPSMPEPDHQDLYGSPPTREYLEDWLIRCCELVDAYRPSIFYFDWWIQTEAFKPYLKKFAAYYYNKAMEWGLEVAINYKHEAFHFGTAVPDVERGQFAELKPYFWQTDTAVAKNSWSYTSGNDYKTSVEIIRDLVDIVSKNGSLLLNIGPKADGSIPEEDKQILLEIGDWLKVNGEAIYGTSYWRTFGEGPTLVEEGQFTDGKTKAFTKEDIRFTVKGSCLYAIVLAYPKDGIVKIKSLRKKSHDFQGIIEEISLLGFDEQPIWERTEEALIVKTSTVQSAAPVVIRLTLD</sequence>
<name>A0A7W5CAR1_9BACL</name>
<evidence type="ECO:0000313" key="9">
    <source>
        <dbReference type="EMBL" id="MBB3154281.1"/>
    </source>
</evidence>
<proteinExistence type="inferred from homology"/>
<dbReference type="AlphaFoldDB" id="A0A7W5CAR1"/>
<accession>A0A7W5CAR1</accession>
<comment type="similarity">
    <text evidence="2">Belongs to the glycosyl hydrolase 29 family.</text>
</comment>
<evidence type="ECO:0000259" key="7">
    <source>
        <dbReference type="Pfam" id="PF01120"/>
    </source>
</evidence>
<evidence type="ECO:0000256" key="4">
    <source>
        <dbReference type="ARBA" id="ARBA00022729"/>
    </source>
</evidence>
<dbReference type="PIRSF" id="PIRSF001092">
    <property type="entry name" value="Alpha-L-fucosidase"/>
    <property type="match status" value="1"/>
</dbReference>
<feature type="domain" description="Alpha-L-fucosidase C-terminal" evidence="8">
    <location>
        <begin position="402"/>
        <end position="471"/>
    </location>
</feature>
<feature type="domain" description="Glycoside hydrolase family 29 N-terminal" evidence="7">
    <location>
        <begin position="9"/>
        <end position="370"/>
    </location>
</feature>
<dbReference type="InterPro" id="IPR013780">
    <property type="entry name" value="Glyco_hydro_b"/>
</dbReference>
<evidence type="ECO:0000313" key="10">
    <source>
        <dbReference type="Proteomes" id="UP000518605"/>
    </source>
</evidence>
<evidence type="ECO:0000256" key="3">
    <source>
        <dbReference type="ARBA" id="ARBA00012662"/>
    </source>
</evidence>
<dbReference type="Pfam" id="PF01120">
    <property type="entry name" value="Alpha_L_fucos"/>
    <property type="match status" value="1"/>
</dbReference>
<dbReference type="Pfam" id="PF16757">
    <property type="entry name" value="Fucosidase_C"/>
    <property type="match status" value="1"/>
</dbReference>
<dbReference type="EMBL" id="JACHXW010000015">
    <property type="protein sequence ID" value="MBB3154281.1"/>
    <property type="molecule type" value="Genomic_DNA"/>
</dbReference>
<dbReference type="GO" id="GO:0005764">
    <property type="term" value="C:lysosome"/>
    <property type="evidence" value="ECO:0007669"/>
    <property type="project" value="TreeGrafter"/>
</dbReference>
<reference evidence="9 10" key="1">
    <citation type="submission" date="2020-08" db="EMBL/GenBank/DDBJ databases">
        <title>Genomic Encyclopedia of Type Strains, Phase III (KMG-III): the genomes of soil and plant-associated and newly described type strains.</title>
        <authorList>
            <person name="Whitman W."/>
        </authorList>
    </citation>
    <scope>NUCLEOTIDE SEQUENCE [LARGE SCALE GENOMIC DNA]</scope>
    <source>
        <strain evidence="9 10">CECT 8234</strain>
    </source>
</reference>
<dbReference type="GO" id="GO:0004560">
    <property type="term" value="F:alpha-L-fucosidase activity"/>
    <property type="evidence" value="ECO:0007669"/>
    <property type="project" value="UniProtKB-EC"/>
</dbReference>
<dbReference type="SMART" id="SM00812">
    <property type="entry name" value="Alpha_L_fucos"/>
    <property type="match status" value="1"/>
</dbReference>
<evidence type="ECO:0000256" key="1">
    <source>
        <dbReference type="ARBA" id="ARBA00004071"/>
    </source>
</evidence>
<keyword evidence="10" id="KW-1185">Reference proteome</keyword>
<evidence type="ECO:0000256" key="5">
    <source>
        <dbReference type="ARBA" id="ARBA00022801"/>
    </source>
</evidence>